<evidence type="ECO:0000256" key="4">
    <source>
        <dbReference type="HAMAP-Rule" id="MF_00695"/>
    </source>
</evidence>
<accession>A0A177MR00</accession>
<dbReference type="Gene3D" id="1.10.3890.10">
    <property type="entry name" value="HflD-like"/>
    <property type="match status" value="1"/>
</dbReference>
<name>A0A177MR00_METMH</name>
<comment type="subcellular location">
    <subcellularLocation>
        <location evidence="4">Cytoplasm</location>
    </subcellularLocation>
    <subcellularLocation>
        <location evidence="4">Cell membrane</location>
        <topology evidence="4">Peripheral membrane protein</topology>
        <orientation evidence="4">Cytoplasmic side</orientation>
    </subcellularLocation>
</comment>
<dbReference type="GO" id="GO:0005886">
    <property type="term" value="C:plasma membrane"/>
    <property type="evidence" value="ECO:0007669"/>
    <property type="project" value="UniProtKB-SubCell"/>
</dbReference>
<keyword evidence="1 4" id="KW-1003">Cell membrane</keyword>
<evidence type="ECO:0000256" key="3">
    <source>
        <dbReference type="ARBA" id="ARBA00023136"/>
    </source>
</evidence>
<dbReference type="GO" id="GO:0005737">
    <property type="term" value="C:cytoplasm"/>
    <property type="evidence" value="ECO:0007669"/>
    <property type="project" value="UniProtKB-SubCell"/>
</dbReference>
<gene>
    <name evidence="4" type="primary">hflD</name>
    <name evidence="5" type="ORF">A1332_00480</name>
</gene>
<dbReference type="InterPro" id="IPR007451">
    <property type="entry name" value="HflD"/>
</dbReference>
<dbReference type="NCBIfam" id="NF001246">
    <property type="entry name" value="PRK00218.1-2"/>
    <property type="match status" value="1"/>
</dbReference>
<dbReference type="HAMAP" id="MF_00695">
    <property type="entry name" value="HflD_protein"/>
    <property type="match status" value="1"/>
</dbReference>
<dbReference type="PANTHER" id="PTHR38100">
    <property type="entry name" value="HIGH FREQUENCY LYSOGENIZATION PROTEIN HFLD"/>
    <property type="match status" value="1"/>
</dbReference>
<comment type="caution">
    <text evidence="5">The sequence shown here is derived from an EMBL/GenBank/DDBJ whole genome shotgun (WGS) entry which is preliminary data.</text>
</comment>
<comment type="similarity">
    <text evidence="4">Belongs to the HflD family.</text>
</comment>
<keyword evidence="2 4" id="KW-0963">Cytoplasm</keyword>
<dbReference type="OrthoDB" id="9788031at2"/>
<evidence type="ECO:0000256" key="2">
    <source>
        <dbReference type="ARBA" id="ARBA00022490"/>
    </source>
</evidence>
<proteinExistence type="inferred from homology"/>
<dbReference type="InterPro" id="IPR035932">
    <property type="entry name" value="HflD-like_sf"/>
</dbReference>
<dbReference type="SUPFAM" id="SSF101322">
    <property type="entry name" value="YcfC-like"/>
    <property type="match status" value="1"/>
</dbReference>
<dbReference type="RefSeq" id="WP_064007366.1">
    <property type="nucleotide sequence ID" value="NZ_LUUG01000049.1"/>
</dbReference>
<dbReference type="AlphaFoldDB" id="A0A177MR00"/>
<reference evidence="5 6" key="1">
    <citation type="submission" date="2016-03" db="EMBL/GenBank/DDBJ databases">
        <authorList>
            <person name="Ploux O."/>
        </authorList>
    </citation>
    <scope>NUCLEOTIDE SEQUENCE [LARGE SCALE GENOMIC DNA]</scope>
    <source>
        <strain evidence="5 6">R-45363</strain>
    </source>
</reference>
<sequence>MSLNTLSNQTIALAGIAQACSLVHQLAGTGTCPNSALEASIASLLKIDADSVVDVYGGLIGIEHGLQQLTTQLGSRVLASPEQARYAAQIVYLQKQLIKQPDMQTTIQAGVSKAQAQAEHFGILHENVLANLADVYHSTISTMQPRIMVQGDQQYLGNQSTVNKIRALLLAGIRATLLWRQCGGSRWKLLFFRKKIQDEAKFLLTQI</sequence>
<protein>
    <recommendedName>
        <fullName evidence="4">High frequency lysogenization protein HflD homolog</fullName>
    </recommendedName>
</protein>
<dbReference type="Proteomes" id="UP000078090">
    <property type="component" value="Unassembled WGS sequence"/>
</dbReference>
<evidence type="ECO:0000313" key="5">
    <source>
        <dbReference type="EMBL" id="OAI07905.1"/>
    </source>
</evidence>
<dbReference type="Pfam" id="PF04356">
    <property type="entry name" value="DUF489"/>
    <property type="match status" value="1"/>
</dbReference>
<keyword evidence="3 4" id="KW-0472">Membrane</keyword>
<dbReference type="PANTHER" id="PTHR38100:SF1">
    <property type="entry name" value="HIGH FREQUENCY LYSOGENIZATION PROTEIN HFLD"/>
    <property type="match status" value="1"/>
</dbReference>
<organism evidence="5 6">
    <name type="scientific">Methylomonas methanica</name>
    <dbReference type="NCBI Taxonomy" id="421"/>
    <lineage>
        <taxon>Bacteria</taxon>
        <taxon>Pseudomonadati</taxon>
        <taxon>Pseudomonadota</taxon>
        <taxon>Gammaproteobacteria</taxon>
        <taxon>Methylococcales</taxon>
        <taxon>Methylococcaceae</taxon>
        <taxon>Methylomonas</taxon>
    </lineage>
</organism>
<evidence type="ECO:0000256" key="1">
    <source>
        <dbReference type="ARBA" id="ARBA00022475"/>
    </source>
</evidence>
<dbReference type="EMBL" id="LUUG01000049">
    <property type="protein sequence ID" value="OAI07905.1"/>
    <property type="molecule type" value="Genomic_DNA"/>
</dbReference>
<evidence type="ECO:0000313" key="6">
    <source>
        <dbReference type="Proteomes" id="UP000078090"/>
    </source>
</evidence>